<dbReference type="InterPro" id="IPR031814">
    <property type="entry name" value="ALG11_N"/>
</dbReference>
<evidence type="ECO:0000256" key="11">
    <source>
        <dbReference type="ARBA" id="ARBA00045065"/>
    </source>
</evidence>
<keyword evidence="6" id="KW-0808">Transferase</keyword>
<organism evidence="15 16">
    <name type="scientific">Cafeteria roenbergensis</name>
    <name type="common">Marine flagellate</name>
    <dbReference type="NCBI Taxonomy" id="33653"/>
    <lineage>
        <taxon>Eukaryota</taxon>
        <taxon>Sar</taxon>
        <taxon>Stramenopiles</taxon>
        <taxon>Bigyra</taxon>
        <taxon>Opalozoa</taxon>
        <taxon>Bicosoecida</taxon>
        <taxon>Cafeteriaceae</taxon>
        <taxon>Cafeteria</taxon>
    </lineage>
</organism>
<feature type="transmembrane region" description="Helical" evidence="12">
    <location>
        <begin position="20"/>
        <end position="45"/>
    </location>
</feature>
<keyword evidence="9 12" id="KW-1133">Transmembrane helix</keyword>
<keyword evidence="5" id="KW-0328">Glycosyltransferase</keyword>
<evidence type="ECO:0000256" key="7">
    <source>
        <dbReference type="ARBA" id="ARBA00022692"/>
    </source>
</evidence>
<dbReference type="PANTHER" id="PTHR45919:SF1">
    <property type="entry name" value="GDP-MAN:MAN(3)GLCNAC(2)-PP-DOL ALPHA-1,2-MANNOSYLTRANSFERASE"/>
    <property type="match status" value="1"/>
</dbReference>
<evidence type="ECO:0000256" key="9">
    <source>
        <dbReference type="ARBA" id="ARBA00022989"/>
    </source>
</evidence>
<accession>A0A5A8D1D8</accession>
<evidence type="ECO:0000256" key="10">
    <source>
        <dbReference type="ARBA" id="ARBA00023136"/>
    </source>
</evidence>
<feature type="domain" description="Glycosyl transferase family 1" evidence="13">
    <location>
        <begin position="338"/>
        <end position="469"/>
    </location>
</feature>
<sequence>MGGNGSQGPDADLPFWWWTLFWSGWATCLGVMAVLSTATLAALAIRTLKACSGRPVVAFFHPNSNGGGGGERVLWLAVKAVDDDLRRRRSPARVVIYSGDSDVGQDALLAKAKSRFGIDLSGSSVEMVFFSTRWLLDPGLYPALTMLGQSLGGMLCTAECVVRCPPTVFVDTMGAPFGYPVAALLSGATVACYTHYPVITPEMTRVVAEGRAAHNNRHAAASPVRTWLKLAYYRVFAAAYARCGAFCDVVMANSSWTAGHLSELWGGAIRRSDDSGAEGGAAAGAARLPLTGLASAWDALFGTDDLASADIQVVFPPCNSEAMAMLPLRPARRALPAKAQRLPWVVSVGQFRPEKDHSLQLRAFAEAARGLACKPWAGEMRLVLVGGARNAQDQRRVDALKAEAKALGIADRVQWRINAPFEGPGSLCEALELGAAGLHCMWNEHFGIAVVESQAAGCVPVAHDSGGPRLDIVGGRAAAMRFADVKFERDFLRALRSVTSQLVPPYSARPKAD</sequence>
<evidence type="ECO:0000256" key="2">
    <source>
        <dbReference type="ARBA" id="ARBA00004922"/>
    </source>
</evidence>
<dbReference type="Pfam" id="PF00534">
    <property type="entry name" value="Glycos_transf_1"/>
    <property type="match status" value="1"/>
</dbReference>
<evidence type="ECO:0000256" key="6">
    <source>
        <dbReference type="ARBA" id="ARBA00022679"/>
    </source>
</evidence>
<evidence type="ECO:0000256" key="3">
    <source>
        <dbReference type="ARBA" id="ARBA00012645"/>
    </source>
</evidence>
<keyword evidence="7 12" id="KW-0812">Transmembrane</keyword>
<name>A0A5A8D1D8_CAFRO</name>
<reference evidence="15 16" key="1">
    <citation type="submission" date="2019-07" db="EMBL/GenBank/DDBJ databases">
        <title>Genomes of Cafeteria roenbergensis.</title>
        <authorList>
            <person name="Fischer M.G."/>
            <person name="Hackl T."/>
            <person name="Roman M."/>
        </authorList>
    </citation>
    <scope>NUCLEOTIDE SEQUENCE [LARGE SCALE GENOMIC DNA]</scope>
    <source>
        <strain evidence="15 16">RCC970-E3</strain>
    </source>
</reference>
<keyword evidence="8" id="KW-0256">Endoplasmic reticulum</keyword>
<dbReference type="GO" id="GO:0006487">
    <property type="term" value="P:protein N-linked glycosylation"/>
    <property type="evidence" value="ECO:0007669"/>
    <property type="project" value="TreeGrafter"/>
</dbReference>
<gene>
    <name evidence="15" type="ORF">FNF28_06092</name>
</gene>
<evidence type="ECO:0000256" key="1">
    <source>
        <dbReference type="ARBA" id="ARBA00004389"/>
    </source>
</evidence>
<dbReference type="Gene3D" id="3.40.50.2000">
    <property type="entry name" value="Glycogen Phosphorylase B"/>
    <property type="match status" value="1"/>
</dbReference>
<dbReference type="Proteomes" id="UP000324907">
    <property type="component" value="Unassembled WGS sequence"/>
</dbReference>
<keyword evidence="10 12" id="KW-0472">Membrane</keyword>
<evidence type="ECO:0000259" key="13">
    <source>
        <dbReference type="Pfam" id="PF00534"/>
    </source>
</evidence>
<dbReference type="GO" id="GO:0004377">
    <property type="term" value="F:GDP-Man:Man(3)GlcNAc(2)-PP-Dol alpha-1,2-mannosyltransferase activity"/>
    <property type="evidence" value="ECO:0007669"/>
    <property type="project" value="UniProtKB-EC"/>
</dbReference>
<comment type="pathway">
    <text evidence="2">Protein modification; protein glycosylation.</text>
</comment>
<evidence type="ECO:0000313" key="15">
    <source>
        <dbReference type="EMBL" id="KAA0158759.1"/>
    </source>
</evidence>
<dbReference type="InterPro" id="IPR001296">
    <property type="entry name" value="Glyco_trans_1"/>
</dbReference>
<dbReference type="Pfam" id="PF15924">
    <property type="entry name" value="ALG11_N"/>
    <property type="match status" value="1"/>
</dbReference>
<evidence type="ECO:0000256" key="4">
    <source>
        <dbReference type="ARBA" id="ARBA00022018"/>
    </source>
</evidence>
<evidence type="ECO:0000256" key="5">
    <source>
        <dbReference type="ARBA" id="ARBA00022676"/>
    </source>
</evidence>
<dbReference type="PANTHER" id="PTHR45919">
    <property type="entry name" value="GDP-MAN:MAN(3)GLCNAC(2)-PP-DOL ALPHA-1,2-MANNOSYLTRANSFERASE"/>
    <property type="match status" value="1"/>
</dbReference>
<evidence type="ECO:0000256" key="12">
    <source>
        <dbReference type="SAM" id="Phobius"/>
    </source>
</evidence>
<dbReference type="SUPFAM" id="SSF53756">
    <property type="entry name" value="UDP-Glycosyltransferase/glycogen phosphorylase"/>
    <property type="match status" value="1"/>
</dbReference>
<dbReference type="InterPro" id="IPR038013">
    <property type="entry name" value="ALG11"/>
</dbReference>
<comment type="catalytic activity">
    <reaction evidence="11">
        <text>an alpha-D-Man-(1-&gt;3)-[alpha-D-Man-(1-&gt;6)]-beta-D-Man-(1-&gt;4)-beta-D-GlcNAc-(1-&gt;4)-alpha-D-GlcNAc-diphospho-di-trans,poly-cis-dolichol + 2 GDP-alpha-D-mannose = an alpha-D-Man-(1-&gt;2)-alpha-D-Man-(1-&gt;2)-alpha-D-Man-(1-&gt;3)-[alpha-D-Man-(1-&gt;6)]-beta-D-Man-(1-&gt;4)-beta-D-GlcNAc-(1-&gt;4)-alpha-D-GlcNAc-diphospho-di-trans,poly-cis-dolichol + 2 GDP + 2 H(+)</text>
        <dbReference type="Rhea" id="RHEA:29523"/>
        <dbReference type="Rhea" id="RHEA-COMP:19515"/>
        <dbReference type="Rhea" id="RHEA-COMP:19516"/>
        <dbReference type="ChEBI" id="CHEBI:15378"/>
        <dbReference type="ChEBI" id="CHEBI:57527"/>
        <dbReference type="ChEBI" id="CHEBI:58189"/>
        <dbReference type="ChEBI" id="CHEBI:132511"/>
        <dbReference type="ChEBI" id="CHEBI:132515"/>
        <dbReference type="EC" id="2.4.1.131"/>
    </reaction>
    <physiologicalReaction direction="left-to-right" evidence="11">
        <dbReference type="Rhea" id="RHEA:29524"/>
    </physiologicalReaction>
</comment>
<dbReference type="EMBL" id="VLTL01000142">
    <property type="protein sequence ID" value="KAA0158759.1"/>
    <property type="molecule type" value="Genomic_DNA"/>
</dbReference>
<dbReference type="AlphaFoldDB" id="A0A5A8D1D8"/>
<evidence type="ECO:0000259" key="14">
    <source>
        <dbReference type="Pfam" id="PF15924"/>
    </source>
</evidence>
<protein>
    <recommendedName>
        <fullName evidence="4">GDP-Man:Man(3)GlcNAc(2)-PP-Dol alpha-1,2-mannosyltransferase</fullName>
        <ecNumber evidence="3">2.4.1.131</ecNumber>
    </recommendedName>
</protein>
<proteinExistence type="predicted"/>
<comment type="caution">
    <text evidence="15">The sequence shown here is derived from an EMBL/GenBank/DDBJ whole genome shotgun (WGS) entry which is preliminary data.</text>
</comment>
<evidence type="ECO:0000256" key="8">
    <source>
        <dbReference type="ARBA" id="ARBA00022824"/>
    </source>
</evidence>
<evidence type="ECO:0000313" key="16">
    <source>
        <dbReference type="Proteomes" id="UP000324907"/>
    </source>
</evidence>
<dbReference type="GO" id="GO:0005789">
    <property type="term" value="C:endoplasmic reticulum membrane"/>
    <property type="evidence" value="ECO:0007669"/>
    <property type="project" value="UniProtKB-SubCell"/>
</dbReference>
<comment type="subcellular location">
    <subcellularLocation>
        <location evidence="1">Endoplasmic reticulum membrane</location>
        <topology evidence="1">Single-pass membrane protein</topology>
    </subcellularLocation>
</comment>
<dbReference type="EC" id="2.4.1.131" evidence="3"/>
<feature type="domain" description="ALG11 mannosyltransferase N-terminal" evidence="14">
    <location>
        <begin position="56"/>
        <end position="265"/>
    </location>
</feature>